<feature type="non-terminal residue" evidence="6">
    <location>
        <position position="1"/>
    </location>
</feature>
<feature type="region of interest" description="Disordered" evidence="5">
    <location>
        <begin position="517"/>
        <end position="571"/>
    </location>
</feature>
<sequence length="571" mass="65213">MHEEQVLRGYNTKTTVKMPSNRKNGKFGCEKCGKIFKDYYTRGKHQMCHRPDITGFDCVYCHNIFDTKEEIEEHMPTHARPPFKCLTCKVVFYKLNTFSKHNEQCGKDKQNDDNPSLKSKMIDLPEANSNTIKVSNKNSKTDSSINNDNDNSKDSIDNDIHSFDDKKCSTIENTKHSIDRERHSDEKNNHSIDKTKDHNEHMTGECKSDDPDEQTTAPINNNDTIAVSSTYVSTQEDDLEVHDEDDGLRNVCNVPYLDEVEGIYIIPEQHPTTNDFKGISNMAAIEDNPINTTVCTKPNNSKGDISSETDDSITHVLQSNNAVNEVSNNEHAAKKTNKTIKKSLTKKTCDTMNEPIVNIAYESTHKPRDMNKTTLKLTSRQTNNENKKHYQVNNNTETFNQNENDQNSATKSRKDVDCFRCPCSNKVFPNRDALLVHVAHTHWQHTQTENLFRCYFCSKVCRSEPFLTKHIKEKHSDKKIRYMCPLCSATFPECEQLRKHSDLHIAPISKRPIDVIGHPINEELPNKRDDNGTKDDQIRNLTPESVDQMLKTTSSTSTPLVVSRTGAQLTR</sequence>
<dbReference type="Proteomes" id="UP000749559">
    <property type="component" value="Unassembled WGS sequence"/>
</dbReference>
<evidence type="ECO:0000256" key="4">
    <source>
        <dbReference type="ARBA" id="ARBA00022833"/>
    </source>
</evidence>
<evidence type="ECO:0000313" key="7">
    <source>
        <dbReference type="Proteomes" id="UP000749559"/>
    </source>
</evidence>
<dbReference type="PROSITE" id="PS00028">
    <property type="entry name" value="ZINC_FINGER_C2H2_1"/>
    <property type="match status" value="4"/>
</dbReference>
<feature type="compositionally biased region" description="Basic and acidic residues" evidence="5">
    <location>
        <begin position="150"/>
        <end position="209"/>
    </location>
</feature>
<feature type="compositionally biased region" description="Basic and acidic residues" evidence="5">
    <location>
        <begin position="103"/>
        <end position="112"/>
    </location>
</feature>
<dbReference type="PANTHER" id="PTHR24379">
    <property type="entry name" value="KRAB AND ZINC FINGER DOMAIN-CONTAINING"/>
    <property type="match status" value="1"/>
</dbReference>
<dbReference type="EMBL" id="CAIIXF020000007">
    <property type="protein sequence ID" value="CAH1788868.1"/>
    <property type="molecule type" value="Genomic_DNA"/>
</dbReference>
<dbReference type="PROSITE" id="PS50157">
    <property type="entry name" value="ZINC_FINGER_C2H2_2"/>
    <property type="match status" value="3"/>
</dbReference>
<proteinExistence type="predicted"/>
<accession>A0A8J1Y354</accession>
<evidence type="ECO:0000313" key="6">
    <source>
        <dbReference type="EMBL" id="CAH1788868.1"/>
    </source>
</evidence>
<keyword evidence="2" id="KW-0677">Repeat</keyword>
<evidence type="ECO:0000256" key="1">
    <source>
        <dbReference type="ARBA" id="ARBA00022723"/>
    </source>
</evidence>
<dbReference type="SMART" id="SM00355">
    <property type="entry name" value="ZnF_C2H2"/>
    <property type="match status" value="5"/>
</dbReference>
<evidence type="ECO:0000256" key="2">
    <source>
        <dbReference type="ARBA" id="ARBA00022737"/>
    </source>
</evidence>
<feature type="compositionally biased region" description="Basic and acidic residues" evidence="5">
    <location>
        <begin position="520"/>
        <end position="538"/>
    </location>
</feature>
<dbReference type="Gene3D" id="3.30.160.60">
    <property type="entry name" value="Classic Zinc Finger"/>
    <property type="match status" value="2"/>
</dbReference>
<name>A0A8J1Y354_OWEFU</name>
<reference evidence="6" key="1">
    <citation type="submission" date="2022-03" db="EMBL/GenBank/DDBJ databases">
        <authorList>
            <person name="Martin C."/>
        </authorList>
    </citation>
    <scope>NUCLEOTIDE SEQUENCE</scope>
</reference>
<feature type="region of interest" description="Disordered" evidence="5">
    <location>
        <begin position="103"/>
        <end position="220"/>
    </location>
</feature>
<dbReference type="GO" id="GO:0008270">
    <property type="term" value="F:zinc ion binding"/>
    <property type="evidence" value="ECO:0007669"/>
    <property type="project" value="UniProtKB-KW"/>
</dbReference>
<organism evidence="6 7">
    <name type="scientific">Owenia fusiformis</name>
    <name type="common">Polychaete worm</name>
    <dbReference type="NCBI Taxonomy" id="6347"/>
    <lineage>
        <taxon>Eukaryota</taxon>
        <taxon>Metazoa</taxon>
        <taxon>Spiralia</taxon>
        <taxon>Lophotrochozoa</taxon>
        <taxon>Annelida</taxon>
        <taxon>Polychaeta</taxon>
        <taxon>Sedentaria</taxon>
        <taxon>Canalipalpata</taxon>
        <taxon>Sabellida</taxon>
        <taxon>Oweniida</taxon>
        <taxon>Oweniidae</taxon>
        <taxon>Owenia</taxon>
    </lineage>
</organism>
<gene>
    <name evidence="6" type="ORF">OFUS_LOCUS14322</name>
</gene>
<evidence type="ECO:0000256" key="5">
    <source>
        <dbReference type="SAM" id="MobiDB-lite"/>
    </source>
</evidence>
<protein>
    <submittedName>
        <fullName evidence="6">Uncharacterized protein</fullName>
    </submittedName>
</protein>
<keyword evidence="7" id="KW-1185">Reference proteome</keyword>
<keyword evidence="3" id="KW-0863">Zinc-finger</keyword>
<keyword evidence="1" id="KW-0479">Metal-binding</keyword>
<dbReference type="AlphaFoldDB" id="A0A8J1Y354"/>
<dbReference type="OrthoDB" id="203599at2759"/>
<evidence type="ECO:0000256" key="3">
    <source>
        <dbReference type="ARBA" id="ARBA00022771"/>
    </source>
</evidence>
<comment type="caution">
    <text evidence="6">The sequence shown here is derived from an EMBL/GenBank/DDBJ whole genome shotgun (WGS) entry which is preliminary data.</text>
</comment>
<feature type="compositionally biased region" description="Low complexity" evidence="5">
    <location>
        <begin position="135"/>
        <end position="149"/>
    </location>
</feature>
<keyword evidence="4" id="KW-0862">Zinc</keyword>
<dbReference type="PANTHER" id="PTHR24379:SF121">
    <property type="entry name" value="C2H2-TYPE DOMAIN-CONTAINING PROTEIN"/>
    <property type="match status" value="1"/>
</dbReference>
<dbReference type="InterPro" id="IPR013087">
    <property type="entry name" value="Znf_C2H2_type"/>
</dbReference>